<evidence type="ECO:0000313" key="3">
    <source>
        <dbReference type="Proteomes" id="UP000002051"/>
    </source>
</evidence>
<gene>
    <name evidence="1" type="ordered locus">MTR_6g065530</name>
</gene>
<name>G7KP91_MEDTR</name>
<dbReference type="AlphaFoldDB" id="G7KP91"/>
<dbReference type="Proteomes" id="UP000002051">
    <property type="component" value="Chromosome 6"/>
</dbReference>
<dbReference type="HOGENOM" id="CLU_2853120_0_0_1"/>
<protein>
    <submittedName>
        <fullName evidence="1 2">Uncharacterized protein</fullName>
    </submittedName>
</protein>
<keyword evidence="3" id="KW-1185">Reference proteome</keyword>
<dbReference type="PaxDb" id="3880-AES75966"/>
<evidence type="ECO:0000313" key="1">
    <source>
        <dbReference type="EMBL" id="AES75966.1"/>
    </source>
</evidence>
<evidence type="ECO:0000313" key="2">
    <source>
        <dbReference type="EnsemblPlants" id="AES75966"/>
    </source>
</evidence>
<accession>G7KP91</accession>
<dbReference type="EnsemblPlants" id="AES75966">
    <property type="protein sequence ID" value="AES75966"/>
    <property type="gene ID" value="MTR_6g065530"/>
</dbReference>
<organism evidence="1 3">
    <name type="scientific">Medicago truncatula</name>
    <name type="common">Barrel medic</name>
    <name type="synonym">Medicago tribuloides</name>
    <dbReference type="NCBI Taxonomy" id="3880"/>
    <lineage>
        <taxon>Eukaryota</taxon>
        <taxon>Viridiplantae</taxon>
        <taxon>Streptophyta</taxon>
        <taxon>Embryophyta</taxon>
        <taxon>Tracheophyta</taxon>
        <taxon>Spermatophyta</taxon>
        <taxon>Magnoliopsida</taxon>
        <taxon>eudicotyledons</taxon>
        <taxon>Gunneridae</taxon>
        <taxon>Pentapetalae</taxon>
        <taxon>rosids</taxon>
        <taxon>fabids</taxon>
        <taxon>Fabales</taxon>
        <taxon>Fabaceae</taxon>
        <taxon>Papilionoideae</taxon>
        <taxon>50 kb inversion clade</taxon>
        <taxon>NPAAA clade</taxon>
        <taxon>Hologalegina</taxon>
        <taxon>IRL clade</taxon>
        <taxon>Trifolieae</taxon>
        <taxon>Medicago</taxon>
    </lineage>
</organism>
<dbReference type="EMBL" id="CM001222">
    <property type="protein sequence ID" value="AES75966.1"/>
    <property type="molecule type" value="Genomic_DNA"/>
</dbReference>
<sequence>MVYQEKNTRYTNVSSKIIDHEPYSRNEYMQNMTDLSKAQTWIQHHVQPYLSQIKITLHNCGK</sequence>
<reference evidence="2" key="3">
    <citation type="submission" date="2015-04" db="UniProtKB">
        <authorList>
            <consortium name="EnsemblPlants"/>
        </authorList>
    </citation>
    <scope>IDENTIFICATION</scope>
    <source>
        <strain evidence="2">cv. Jemalong A17</strain>
    </source>
</reference>
<reference evidence="1 3" key="2">
    <citation type="journal article" date="2014" name="BMC Genomics">
        <title>An improved genome release (version Mt4.0) for the model legume Medicago truncatula.</title>
        <authorList>
            <person name="Tang H."/>
            <person name="Krishnakumar V."/>
            <person name="Bidwell S."/>
            <person name="Rosen B."/>
            <person name="Chan A."/>
            <person name="Zhou S."/>
            <person name="Gentzbittel L."/>
            <person name="Childs K.L."/>
            <person name="Yandell M."/>
            <person name="Gundlach H."/>
            <person name="Mayer K.F."/>
            <person name="Schwartz D.C."/>
            <person name="Town C.D."/>
        </authorList>
    </citation>
    <scope>GENOME REANNOTATION</scope>
    <source>
        <strain evidence="2 3">cv. Jemalong A17</strain>
    </source>
</reference>
<reference evidence="1 3" key="1">
    <citation type="journal article" date="2011" name="Nature">
        <title>The Medicago genome provides insight into the evolution of rhizobial symbioses.</title>
        <authorList>
            <person name="Young N.D."/>
            <person name="Debelle F."/>
            <person name="Oldroyd G.E."/>
            <person name="Geurts R."/>
            <person name="Cannon S.B."/>
            <person name="Udvardi M.K."/>
            <person name="Benedito V.A."/>
            <person name="Mayer K.F."/>
            <person name="Gouzy J."/>
            <person name="Schoof H."/>
            <person name="Van de Peer Y."/>
            <person name="Proost S."/>
            <person name="Cook D.R."/>
            <person name="Meyers B.C."/>
            <person name="Spannagl M."/>
            <person name="Cheung F."/>
            <person name="De Mita S."/>
            <person name="Krishnakumar V."/>
            <person name="Gundlach H."/>
            <person name="Zhou S."/>
            <person name="Mudge J."/>
            <person name="Bharti A.K."/>
            <person name="Murray J.D."/>
            <person name="Naoumkina M.A."/>
            <person name="Rosen B."/>
            <person name="Silverstein K.A."/>
            <person name="Tang H."/>
            <person name="Rombauts S."/>
            <person name="Zhao P.X."/>
            <person name="Zhou P."/>
            <person name="Barbe V."/>
            <person name="Bardou P."/>
            <person name="Bechner M."/>
            <person name="Bellec A."/>
            <person name="Berger A."/>
            <person name="Berges H."/>
            <person name="Bidwell S."/>
            <person name="Bisseling T."/>
            <person name="Choisne N."/>
            <person name="Couloux A."/>
            <person name="Denny R."/>
            <person name="Deshpande S."/>
            <person name="Dai X."/>
            <person name="Doyle J.J."/>
            <person name="Dudez A.M."/>
            <person name="Farmer A.D."/>
            <person name="Fouteau S."/>
            <person name="Franken C."/>
            <person name="Gibelin C."/>
            <person name="Gish J."/>
            <person name="Goldstein S."/>
            <person name="Gonzalez A.J."/>
            <person name="Green P.J."/>
            <person name="Hallab A."/>
            <person name="Hartog M."/>
            <person name="Hua A."/>
            <person name="Humphray S.J."/>
            <person name="Jeong D.H."/>
            <person name="Jing Y."/>
            <person name="Jocker A."/>
            <person name="Kenton S.M."/>
            <person name="Kim D.J."/>
            <person name="Klee K."/>
            <person name="Lai H."/>
            <person name="Lang C."/>
            <person name="Lin S."/>
            <person name="Macmil S.L."/>
            <person name="Magdelenat G."/>
            <person name="Matthews L."/>
            <person name="McCorrison J."/>
            <person name="Monaghan E.L."/>
            <person name="Mun J.H."/>
            <person name="Najar F.Z."/>
            <person name="Nicholson C."/>
            <person name="Noirot C."/>
            <person name="O'Bleness M."/>
            <person name="Paule C.R."/>
            <person name="Poulain J."/>
            <person name="Prion F."/>
            <person name="Qin B."/>
            <person name="Qu C."/>
            <person name="Retzel E.F."/>
            <person name="Riddle C."/>
            <person name="Sallet E."/>
            <person name="Samain S."/>
            <person name="Samson N."/>
            <person name="Sanders I."/>
            <person name="Saurat O."/>
            <person name="Scarpelli C."/>
            <person name="Schiex T."/>
            <person name="Segurens B."/>
            <person name="Severin A.J."/>
            <person name="Sherrier D.J."/>
            <person name="Shi R."/>
            <person name="Sims S."/>
            <person name="Singer S.R."/>
            <person name="Sinharoy S."/>
            <person name="Sterck L."/>
            <person name="Viollet A."/>
            <person name="Wang B.B."/>
            <person name="Wang K."/>
            <person name="Wang M."/>
            <person name="Wang X."/>
            <person name="Warfsmann J."/>
            <person name="Weissenbach J."/>
            <person name="White D.D."/>
            <person name="White J.D."/>
            <person name="Wiley G.B."/>
            <person name="Wincker P."/>
            <person name="Xing Y."/>
            <person name="Yang L."/>
            <person name="Yao Z."/>
            <person name="Ying F."/>
            <person name="Zhai J."/>
            <person name="Zhou L."/>
            <person name="Zuber A."/>
            <person name="Denarie J."/>
            <person name="Dixon R.A."/>
            <person name="May G.D."/>
            <person name="Schwartz D.C."/>
            <person name="Rogers J."/>
            <person name="Quetier F."/>
            <person name="Town C.D."/>
            <person name="Roe B.A."/>
        </authorList>
    </citation>
    <scope>NUCLEOTIDE SEQUENCE [LARGE SCALE GENOMIC DNA]</scope>
    <source>
        <strain evidence="1">A17</strain>
        <strain evidence="2 3">cv. Jemalong A17</strain>
    </source>
</reference>
<proteinExistence type="predicted"/>